<dbReference type="RefSeq" id="WP_090848874.1">
    <property type="nucleotide sequence ID" value="NZ_FNXG01000007.1"/>
</dbReference>
<dbReference type="EMBL" id="FNXG01000007">
    <property type="protein sequence ID" value="SEI11185.1"/>
    <property type="molecule type" value="Genomic_DNA"/>
</dbReference>
<reference evidence="7" key="1">
    <citation type="submission" date="2016-10" db="EMBL/GenBank/DDBJ databases">
        <authorList>
            <person name="Varghese N."/>
            <person name="Submissions S."/>
        </authorList>
    </citation>
    <scope>NUCLEOTIDE SEQUENCE [LARGE SCALE GENOMIC DNA]</scope>
    <source>
        <strain evidence="7">DSM 11593</strain>
    </source>
</reference>
<dbReference type="GO" id="GO:0003700">
    <property type="term" value="F:DNA-binding transcription factor activity"/>
    <property type="evidence" value="ECO:0007669"/>
    <property type="project" value="InterPro"/>
</dbReference>
<dbReference type="Pfam" id="PF03466">
    <property type="entry name" value="LysR_substrate"/>
    <property type="match status" value="1"/>
</dbReference>
<dbReference type="GO" id="GO:0003677">
    <property type="term" value="F:DNA binding"/>
    <property type="evidence" value="ECO:0007669"/>
    <property type="project" value="UniProtKB-KW"/>
</dbReference>
<feature type="domain" description="HTH lysR-type" evidence="5">
    <location>
        <begin position="12"/>
        <end position="69"/>
    </location>
</feature>
<evidence type="ECO:0000256" key="2">
    <source>
        <dbReference type="ARBA" id="ARBA00023015"/>
    </source>
</evidence>
<keyword evidence="3 6" id="KW-0238">DNA-binding</keyword>
<dbReference type="AlphaFoldDB" id="A0A1H6N8H4"/>
<dbReference type="Gene3D" id="1.10.10.10">
    <property type="entry name" value="Winged helix-like DNA-binding domain superfamily/Winged helix DNA-binding domain"/>
    <property type="match status" value="1"/>
</dbReference>
<dbReference type="Proteomes" id="UP000199125">
    <property type="component" value="Unassembled WGS sequence"/>
</dbReference>
<dbReference type="OrthoDB" id="7216893at2"/>
<evidence type="ECO:0000256" key="1">
    <source>
        <dbReference type="ARBA" id="ARBA00009437"/>
    </source>
</evidence>
<dbReference type="CDD" id="cd08414">
    <property type="entry name" value="PBP2_LTTR_aromatics_like"/>
    <property type="match status" value="1"/>
</dbReference>
<evidence type="ECO:0000256" key="3">
    <source>
        <dbReference type="ARBA" id="ARBA00023125"/>
    </source>
</evidence>
<dbReference type="GO" id="GO:0032993">
    <property type="term" value="C:protein-DNA complex"/>
    <property type="evidence" value="ECO:0007669"/>
    <property type="project" value="TreeGrafter"/>
</dbReference>
<protein>
    <submittedName>
        <fullName evidence="6">DNA-binding transcriptional regulator, LysR family</fullName>
    </submittedName>
</protein>
<dbReference type="Pfam" id="PF00126">
    <property type="entry name" value="HTH_1"/>
    <property type="match status" value="1"/>
</dbReference>
<keyword evidence="4" id="KW-0804">Transcription</keyword>
<evidence type="ECO:0000313" key="6">
    <source>
        <dbReference type="EMBL" id="SEI11185.1"/>
    </source>
</evidence>
<dbReference type="STRING" id="65735.SAMN04488075_2965"/>
<keyword evidence="2" id="KW-0805">Transcription regulation</keyword>
<accession>A0A1H6N8H4</accession>
<evidence type="ECO:0000256" key="4">
    <source>
        <dbReference type="ARBA" id="ARBA00023163"/>
    </source>
</evidence>
<gene>
    <name evidence="6" type="ORF">SAMN04488075_2965</name>
</gene>
<proteinExistence type="inferred from homology"/>
<dbReference type="PANTHER" id="PTHR30346">
    <property type="entry name" value="TRANSCRIPTIONAL DUAL REGULATOR HCAR-RELATED"/>
    <property type="match status" value="1"/>
</dbReference>
<keyword evidence="7" id="KW-1185">Reference proteome</keyword>
<dbReference type="FunFam" id="1.10.10.10:FF:000001">
    <property type="entry name" value="LysR family transcriptional regulator"/>
    <property type="match status" value="1"/>
</dbReference>
<dbReference type="SUPFAM" id="SSF53850">
    <property type="entry name" value="Periplasmic binding protein-like II"/>
    <property type="match status" value="1"/>
</dbReference>
<dbReference type="Gene3D" id="3.40.190.10">
    <property type="entry name" value="Periplasmic binding protein-like II"/>
    <property type="match status" value="2"/>
</dbReference>
<evidence type="ECO:0000259" key="5">
    <source>
        <dbReference type="PROSITE" id="PS50931"/>
    </source>
</evidence>
<dbReference type="InterPro" id="IPR000847">
    <property type="entry name" value="LysR_HTH_N"/>
</dbReference>
<dbReference type="InterPro" id="IPR005119">
    <property type="entry name" value="LysR_subst-bd"/>
</dbReference>
<dbReference type="PROSITE" id="PS50931">
    <property type="entry name" value="HTH_LYSR"/>
    <property type="match status" value="1"/>
</dbReference>
<comment type="similarity">
    <text evidence="1">Belongs to the LysR transcriptional regulatory family.</text>
</comment>
<dbReference type="InterPro" id="IPR036388">
    <property type="entry name" value="WH-like_DNA-bd_sf"/>
</dbReference>
<evidence type="ECO:0000313" key="7">
    <source>
        <dbReference type="Proteomes" id="UP000199125"/>
    </source>
</evidence>
<dbReference type="PRINTS" id="PR00039">
    <property type="entry name" value="HTHLYSR"/>
</dbReference>
<name>A0A1H6N8H4_9RHOB</name>
<organism evidence="6 7">
    <name type="scientific">Paracoccus alkenifer</name>
    <dbReference type="NCBI Taxonomy" id="65735"/>
    <lineage>
        <taxon>Bacteria</taxon>
        <taxon>Pseudomonadati</taxon>
        <taxon>Pseudomonadota</taxon>
        <taxon>Alphaproteobacteria</taxon>
        <taxon>Rhodobacterales</taxon>
        <taxon>Paracoccaceae</taxon>
        <taxon>Paracoccus</taxon>
    </lineage>
</organism>
<dbReference type="PANTHER" id="PTHR30346:SF0">
    <property type="entry name" value="HCA OPERON TRANSCRIPTIONAL ACTIVATOR HCAR"/>
    <property type="match status" value="1"/>
</dbReference>
<dbReference type="InterPro" id="IPR036390">
    <property type="entry name" value="WH_DNA-bd_sf"/>
</dbReference>
<dbReference type="SUPFAM" id="SSF46785">
    <property type="entry name" value="Winged helix' DNA-binding domain"/>
    <property type="match status" value="1"/>
</dbReference>
<sequence length="321" mass="35422">MTEEVVRQRDVIELRHLRYFVAAAEHGSFRKAGAALGLSQSAISRCIAKLEDQIGASLFHRHTWGVSQTFAGQRFLAMARKTIRIVGEGTNDVAVTGRGENGCVRIGIYSSIASGFLTKLLQSYGERHRKVRIELLDGNADEHVAAIRQMRLDVAFLAEAREWPGCERTPLWSERIFVAVPDRHPLARLDALTWRELAGEPFVVSEVAPGQEIHAYLVREFAGLGERPDIQVQAVGLDNLLPLVALGRRLTLVCEAMTVARFPGVTYRPILGEVLSFSAVWSTSNDNPAFRRLLSLAKAMTFPPAPSVPDLSDGLSQSRDP</sequence>